<dbReference type="PANTHER" id="PTHR16189">
    <property type="entry name" value="TRANSMEMBRANE PROTEIN 104-RELATED"/>
    <property type="match status" value="1"/>
</dbReference>
<accession>A0A0Q9XIK1</accession>
<feature type="transmembrane region" description="Helical" evidence="7">
    <location>
        <begin position="446"/>
        <end position="466"/>
    </location>
</feature>
<dbReference type="FunCoup" id="A0A0Q9XIK1">
    <property type="interactions" value="100"/>
</dbReference>
<reference evidence="9 10" key="1">
    <citation type="journal article" date="2007" name="Nature">
        <title>Evolution of genes and genomes on the Drosophila phylogeny.</title>
        <authorList>
            <consortium name="Drosophila 12 Genomes Consortium"/>
            <person name="Clark A.G."/>
            <person name="Eisen M.B."/>
            <person name="Smith D.R."/>
            <person name="Bergman C.M."/>
            <person name="Oliver B."/>
            <person name="Markow T.A."/>
            <person name="Kaufman T.C."/>
            <person name="Kellis M."/>
            <person name="Gelbart W."/>
            <person name="Iyer V.N."/>
            <person name="Pollard D.A."/>
            <person name="Sackton T.B."/>
            <person name="Larracuente A.M."/>
            <person name="Singh N.D."/>
            <person name="Abad J.P."/>
            <person name="Abt D.N."/>
            <person name="Adryan B."/>
            <person name="Aguade M."/>
            <person name="Akashi H."/>
            <person name="Anderson W.W."/>
            <person name="Aquadro C.F."/>
            <person name="Ardell D.H."/>
            <person name="Arguello R."/>
            <person name="Artieri C.G."/>
            <person name="Barbash D.A."/>
            <person name="Barker D."/>
            <person name="Barsanti P."/>
            <person name="Batterham P."/>
            <person name="Batzoglou S."/>
            <person name="Begun D."/>
            <person name="Bhutkar A."/>
            <person name="Blanco E."/>
            <person name="Bosak S.A."/>
            <person name="Bradley R.K."/>
            <person name="Brand A.D."/>
            <person name="Brent M.R."/>
            <person name="Brooks A.N."/>
            <person name="Brown R.H."/>
            <person name="Butlin R.K."/>
            <person name="Caggese C."/>
            <person name="Calvi B.R."/>
            <person name="Bernardo de Carvalho A."/>
            <person name="Caspi A."/>
            <person name="Castrezana S."/>
            <person name="Celniker S.E."/>
            <person name="Chang J.L."/>
            <person name="Chapple C."/>
            <person name="Chatterji S."/>
            <person name="Chinwalla A."/>
            <person name="Civetta A."/>
            <person name="Clifton S.W."/>
            <person name="Comeron J.M."/>
            <person name="Costello J.C."/>
            <person name="Coyne J.A."/>
            <person name="Daub J."/>
            <person name="David R.G."/>
            <person name="Delcher A.L."/>
            <person name="Delehaunty K."/>
            <person name="Do C.B."/>
            <person name="Ebling H."/>
            <person name="Edwards K."/>
            <person name="Eickbush T."/>
            <person name="Evans J.D."/>
            <person name="Filipski A."/>
            <person name="Findeiss S."/>
            <person name="Freyhult E."/>
            <person name="Fulton L."/>
            <person name="Fulton R."/>
            <person name="Garcia A.C."/>
            <person name="Gardiner A."/>
            <person name="Garfield D.A."/>
            <person name="Garvin B.E."/>
            <person name="Gibson G."/>
            <person name="Gilbert D."/>
            <person name="Gnerre S."/>
            <person name="Godfrey J."/>
            <person name="Good R."/>
            <person name="Gotea V."/>
            <person name="Gravely B."/>
            <person name="Greenberg A.J."/>
            <person name="Griffiths-Jones S."/>
            <person name="Gross S."/>
            <person name="Guigo R."/>
            <person name="Gustafson E.A."/>
            <person name="Haerty W."/>
            <person name="Hahn M.W."/>
            <person name="Halligan D.L."/>
            <person name="Halpern A.L."/>
            <person name="Halter G.M."/>
            <person name="Han M.V."/>
            <person name="Heger A."/>
            <person name="Hillier L."/>
            <person name="Hinrichs A.S."/>
            <person name="Holmes I."/>
            <person name="Hoskins R.A."/>
            <person name="Hubisz M.J."/>
            <person name="Hultmark D."/>
            <person name="Huntley M.A."/>
            <person name="Jaffe D.B."/>
            <person name="Jagadeeshan S."/>
            <person name="Jeck W.R."/>
            <person name="Johnson J."/>
            <person name="Jones C.D."/>
            <person name="Jordan W.C."/>
            <person name="Karpen G.H."/>
            <person name="Kataoka E."/>
            <person name="Keightley P.D."/>
            <person name="Kheradpour P."/>
            <person name="Kirkness E.F."/>
            <person name="Koerich L.B."/>
            <person name="Kristiansen K."/>
            <person name="Kudrna D."/>
            <person name="Kulathinal R.J."/>
            <person name="Kumar S."/>
            <person name="Kwok R."/>
            <person name="Lander E."/>
            <person name="Langley C.H."/>
            <person name="Lapoint R."/>
            <person name="Lazzaro B.P."/>
            <person name="Lee S.J."/>
            <person name="Levesque L."/>
            <person name="Li R."/>
            <person name="Lin C.F."/>
            <person name="Lin M.F."/>
            <person name="Lindblad-Toh K."/>
            <person name="Llopart A."/>
            <person name="Long M."/>
            <person name="Low L."/>
            <person name="Lozovsky E."/>
            <person name="Lu J."/>
            <person name="Luo M."/>
            <person name="Machado C.A."/>
            <person name="Makalowski W."/>
            <person name="Marzo M."/>
            <person name="Matsuda M."/>
            <person name="Matzkin L."/>
            <person name="McAllister B."/>
            <person name="McBride C.S."/>
            <person name="McKernan B."/>
            <person name="McKernan K."/>
            <person name="Mendez-Lago M."/>
            <person name="Minx P."/>
            <person name="Mollenhauer M.U."/>
            <person name="Montooth K."/>
            <person name="Mount S.M."/>
            <person name="Mu X."/>
            <person name="Myers E."/>
            <person name="Negre B."/>
            <person name="Newfeld S."/>
            <person name="Nielsen R."/>
            <person name="Noor M.A."/>
            <person name="O'Grady P."/>
            <person name="Pachter L."/>
            <person name="Papaceit M."/>
            <person name="Parisi M.J."/>
            <person name="Parisi M."/>
            <person name="Parts L."/>
            <person name="Pedersen J.S."/>
            <person name="Pesole G."/>
            <person name="Phillippy A.M."/>
            <person name="Ponting C.P."/>
            <person name="Pop M."/>
            <person name="Porcelli D."/>
            <person name="Powell J.R."/>
            <person name="Prohaska S."/>
            <person name="Pruitt K."/>
            <person name="Puig M."/>
            <person name="Quesneville H."/>
            <person name="Ram K.R."/>
            <person name="Rand D."/>
            <person name="Rasmussen M.D."/>
            <person name="Reed L.K."/>
            <person name="Reenan R."/>
            <person name="Reily A."/>
            <person name="Remington K.A."/>
            <person name="Rieger T.T."/>
            <person name="Ritchie M.G."/>
            <person name="Robin C."/>
            <person name="Rogers Y.H."/>
            <person name="Rohde C."/>
            <person name="Rozas J."/>
            <person name="Rubenfield M.J."/>
            <person name="Ruiz A."/>
            <person name="Russo S."/>
            <person name="Salzberg S.L."/>
            <person name="Sanchez-Gracia A."/>
            <person name="Saranga D.J."/>
            <person name="Sato H."/>
            <person name="Schaeffer S.W."/>
            <person name="Schatz M.C."/>
            <person name="Schlenke T."/>
            <person name="Schwartz R."/>
            <person name="Segarra C."/>
            <person name="Singh R.S."/>
            <person name="Sirot L."/>
            <person name="Sirota M."/>
            <person name="Sisneros N.B."/>
            <person name="Smith C.D."/>
            <person name="Smith T.F."/>
            <person name="Spieth J."/>
            <person name="Stage D.E."/>
            <person name="Stark A."/>
            <person name="Stephan W."/>
            <person name="Strausberg R.L."/>
            <person name="Strempel S."/>
            <person name="Sturgill D."/>
            <person name="Sutton G."/>
            <person name="Sutton G.G."/>
            <person name="Tao W."/>
            <person name="Teichmann S."/>
            <person name="Tobari Y.N."/>
            <person name="Tomimura Y."/>
            <person name="Tsolas J.M."/>
            <person name="Valente V.L."/>
            <person name="Venter E."/>
            <person name="Venter J.C."/>
            <person name="Vicario S."/>
            <person name="Vieira F.G."/>
            <person name="Vilella A.J."/>
            <person name="Villasante A."/>
            <person name="Walenz B."/>
            <person name="Wang J."/>
            <person name="Wasserman M."/>
            <person name="Watts T."/>
            <person name="Wilson D."/>
            <person name="Wilson R.K."/>
            <person name="Wing R.A."/>
            <person name="Wolfner M.F."/>
            <person name="Wong A."/>
            <person name="Wong G.K."/>
            <person name="Wu C.I."/>
            <person name="Wu G."/>
            <person name="Yamamoto D."/>
            <person name="Yang H.P."/>
            <person name="Yang S.P."/>
            <person name="Yorke J.A."/>
            <person name="Yoshida K."/>
            <person name="Zdobnov E."/>
            <person name="Zhang P."/>
            <person name="Zhang Y."/>
            <person name="Zimin A.V."/>
            <person name="Baldwin J."/>
            <person name="Abdouelleil A."/>
            <person name="Abdulkadir J."/>
            <person name="Abebe A."/>
            <person name="Abera B."/>
            <person name="Abreu J."/>
            <person name="Acer S.C."/>
            <person name="Aftuck L."/>
            <person name="Alexander A."/>
            <person name="An P."/>
            <person name="Anderson E."/>
            <person name="Anderson S."/>
            <person name="Arachi H."/>
            <person name="Azer M."/>
            <person name="Bachantsang P."/>
            <person name="Barry A."/>
            <person name="Bayul T."/>
            <person name="Berlin A."/>
            <person name="Bessette D."/>
            <person name="Bloom T."/>
            <person name="Blye J."/>
            <person name="Boguslavskiy L."/>
            <person name="Bonnet C."/>
            <person name="Boukhgalter B."/>
            <person name="Bourzgui I."/>
            <person name="Brown A."/>
            <person name="Cahill P."/>
            <person name="Channer S."/>
            <person name="Cheshatsang Y."/>
            <person name="Chuda L."/>
            <person name="Citroen M."/>
            <person name="Collymore A."/>
            <person name="Cooke P."/>
            <person name="Costello M."/>
            <person name="D'Aco K."/>
            <person name="Daza R."/>
            <person name="De Haan G."/>
            <person name="DeGray S."/>
            <person name="DeMaso C."/>
            <person name="Dhargay N."/>
            <person name="Dooley K."/>
            <person name="Dooley E."/>
            <person name="Doricent M."/>
            <person name="Dorje P."/>
            <person name="Dorjee K."/>
            <person name="Dupes A."/>
            <person name="Elong R."/>
            <person name="Falk J."/>
            <person name="Farina A."/>
            <person name="Faro S."/>
            <person name="Ferguson D."/>
            <person name="Fisher S."/>
            <person name="Foley C.D."/>
            <person name="Franke A."/>
            <person name="Friedrich D."/>
            <person name="Gadbois L."/>
            <person name="Gearin G."/>
            <person name="Gearin C.R."/>
            <person name="Giannoukos G."/>
            <person name="Goode T."/>
            <person name="Graham J."/>
            <person name="Grandbois E."/>
            <person name="Grewal S."/>
            <person name="Gyaltsen K."/>
            <person name="Hafez N."/>
            <person name="Hagos B."/>
            <person name="Hall J."/>
            <person name="Henson C."/>
            <person name="Hollinger A."/>
            <person name="Honan T."/>
            <person name="Huard M.D."/>
            <person name="Hughes L."/>
            <person name="Hurhula B."/>
            <person name="Husby M.E."/>
            <person name="Kamat A."/>
            <person name="Kanga B."/>
            <person name="Kashin S."/>
            <person name="Khazanovich D."/>
            <person name="Kisner P."/>
            <person name="Lance K."/>
            <person name="Lara M."/>
            <person name="Lee W."/>
            <person name="Lennon N."/>
            <person name="Letendre F."/>
            <person name="LeVine R."/>
            <person name="Lipovsky A."/>
            <person name="Liu X."/>
            <person name="Liu J."/>
            <person name="Liu S."/>
            <person name="Lokyitsang T."/>
            <person name="Lokyitsang Y."/>
            <person name="Lubonja R."/>
            <person name="Lui A."/>
            <person name="MacDonald P."/>
            <person name="Magnisalis V."/>
            <person name="Maru K."/>
            <person name="Matthews C."/>
            <person name="McCusker W."/>
            <person name="McDonough S."/>
            <person name="Mehta T."/>
            <person name="Meldrim J."/>
            <person name="Meneus L."/>
            <person name="Mihai O."/>
            <person name="Mihalev A."/>
            <person name="Mihova T."/>
            <person name="Mittelman R."/>
            <person name="Mlenga V."/>
            <person name="Montmayeur A."/>
            <person name="Mulrain L."/>
            <person name="Navidi A."/>
            <person name="Naylor J."/>
            <person name="Negash T."/>
            <person name="Nguyen T."/>
            <person name="Nguyen N."/>
            <person name="Nicol R."/>
            <person name="Norbu C."/>
            <person name="Norbu N."/>
            <person name="Novod N."/>
            <person name="O'Neill B."/>
            <person name="Osman S."/>
            <person name="Markiewicz E."/>
            <person name="Oyono O.L."/>
            <person name="Patti C."/>
            <person name="Phunkhang P."/>
            <person name="Pierre F."/>
            <person name="Priest M."/>
            <person name="Raghuraman S."/>
            <person name="Rege F."/>
            <person name="Reyes R."/>
            <person name="Rise C."/>
            <person name="Rogov P."/>
            <person name="Ross K."/>
            <person name="Ryan E."/>
            <person name="Settipalli S."/>
            <person name="Shea T."/>
            <person name="Sherpa N."/>
            <person name="Shi L."/>
            <person name="Shih D."/>
            <person name="Sparrow T."/>
            <person name="Spaulding J."/>
            <person name="Stalker J."/>
            <person name="Stange-Thomann N."/>
            <person name="Stavropoulos S."/>
            <person name="Stone C."/>
            <person name="Strader C."/>
            <person name="Tesfaye S."/>
            <person name="Thomson T."/>
            <person name="Thoulutsang Y."/>
            <person name="Thoulutsang D."/>
            <person name="Topham K."/>
            <person name="Topping I."/>
            <person name="Tsamla T."/>
            <person name="Vassiliev H."/>
            <person name="Vo A."/>
            <person name="Wangchuk T."/>
            <person name="Wangdi T."/>
            <person name="Weiand M."/>
            <person name="Wilkinson J."/>
            <person name="Wilson A."/>
            <person name="Yadav S."/>
            <person name="Young G."/>
            <person name="Yu Q."/>
            <person name="Zembek L."/>
            <person name="Zhong D."/>
            <person name="Zimmer A."/>
            <person name="Zwirko Z."/>
            <person name="Jaffe D.B."/>
            <person name="Alvarez P."/>
            <person name="Brockman W."/>
            <person name="Butler J."/>
            <person name="Chin C."/>
            <person name="Gnerre S."/>
            <person name="Grabherr M."/>
            <person name="Kleber M."/>
            <person name="Mauceli E."/>
            <person name="MacCallum I."/>
        </authorList>
    </citation>
    <scope>NUCLEOTIDE SEQUENCE [LARGE SCALE GENOMIC DNA]</scope>
    <source>
        <strain evidence="10">Tucson 15081-1352.22</strain>
    </source>
</reference>
<comment type="similarity">
    <text evidence="6">Belongs to the TMEM104 family.</text>
</comment>
<feature type="transmembrane region" description="Helical" evidence="7">
    <location>
        <begin position="398"/>
        <end position="425"/>
    </location>
</feature>
<feature type="transmembrane region" description="Helical" evidence="7">
    <location>
        <begin position="285"/>
        <end position="304"/>
    </location>
</feature>
<dbReference type="PANTHER" id="PTHR16189:SF0">
    <property type="entry name" value="TRANSMEMBRANE PROTEIN 104"/>
    <property type="match status" value="1"/>
</dbReference>
<feature type="transmembrane region" description="Helical" evidence="7">
    <location>
        <begin position="59"/>
        <end position="80"/>
    </location>
</feature>
<feature type="transmembrane region" description="Helical" evidence="7">
    <location>
        <begin position="521"/>
        <end position="542"/>
    </location>
</feature>
<name>A0A0Q9XIK1_DROMO</name>
<dbReference type="Proteomes" id="UP000009192">
    <property type="component" value="Unassembled WGS sequence"/>
</dbReference>
<organism evidence="9 10">
    <name type="scientific">Drosophila mojavensis</name>
    <name type="common">Fruit fly</name>
    <dbReference type="NCBI Taxonomy" id="7230"/>
    <lineage>
        <taxon>Eukaryota</taxon>
        <taxon>Metazoa</taxon>
        <taxon>Ecdysozoa</taxon>
        <taxon>Arthropoda</taxon>
        <taxon>Hexapoda</taxon>
        <taxon>Insecta</taxon>
        <taxon>Pterygota</taxon>
        <taxon>Neoptera</taxon>
        <taxon>Endopterygota</taxon>
        <taxon>Diptera</taxon>
        <taxon>Brachycera</taxon>
        <taxon>Muscomorpha</taxon>
        <taxon>Ephydroidea</taxon>
        <taxon>Drosophilidae</taxon>
        <taxon>Drosophila</taxon>
    </lineage>
</organism>
<dbReference type="EMBL" id="CH933813">
    <property type="protein sequence ID" value="KRG07369.1"/>
    <property type="molecule type" value="Genomic_DNA"/>
</dbReference>
<keyword evidence="4 7" id="KW-0472">Membrane</keyword>
<feature type="domain" description="Amino acid transporter transmembrane" evidence="8">
    <location>
        <begin position="167"/>
        <end position="500"/>
    </location>
</feature>
<dbReference type="KEGG" id="dmo:Dmoj_GI14123"/>
<evidence type="ECO:0000256" key="6">
    <source>
        <dbReference type="ARBA" id="ARBA00038166"/>
    </source>
</evidence>
<feature type="transmembrane region" description="Helical" evidence="7">
    <location>
        <begin position="180"/>
        <end position="200"/>
    </location>
</feature>
<evidence type="ECO:0000256" key="3">
    <source>
        <dbReference type="ARBA" id="ARBA00022989"/>
    </source>
</evidence>
<evidence type="ECO:0000256" key="7">
    <source>
        <dbReference type="SAM" id="Phobius"/>
    </source>
</evidence>
<gene>
    <name evidence="9" type="primary">Dmoj\GI14123</name>
    <name evidence="9" type="ORF">Dmoj_GI14123</name>
</gene>
<keyword evidence="5" id="KW-0325">Glycoprotein</keyword>
<evidence type="ECO:0000256" key="1">
    <source>
        <dbReference type="ARBA" id="ARBA00004141"/>
    </source>
</evidence>
<dbReference type="Pfam" id="PF01490">
    <property type="entry name" value="Aa_trans"/>
    <property type="match status" value="1"/>
</dbReference>
<proteinExistence type="inferred from homology"/>
<feature type="transmembrane region" description="Helical" evidence="7">
    <location>
        <begin position="28"/>
        <end position="47"/>
    </location>
</feature>
<dbReference type="AlphaFoldDB" id="A0A0Q9XIK1"/>
<evidence type="ECO:0000256" key="2">
    <source>
        <dbReference type="ARBA" id="ARBA00022692"/>
    </source>
</evidence>
<sequence length="543" mass="62200">MYRGIRSPPVDSVSYTNLVRSQTYTRKSFYTLYFLYFVIYFDMFITIENGLFSYSLQVGFIFIFNIIVGTGALTLPGVFAKSGWCLSFVVLILLALVSYITVTFVIEAMAGANAIKNWQSLQALRYKRNSNEEDNELYWNTESETVPLTIQNMQFHYYQLTQKFELGEMAKIFFNDCGRILFYLCFIIYLYGDLSIYSAAVARSLRDVLCEHDHSNNSDISISELSSMRLLGGLKDNDNRTCWKEHNVSRLIVYRIILIGFTMLFGPLVLFSIQKTKYLQMLTVVFRWLAFILMICIALKMLVIDGVKGHPVAVNFYGIPSLFGAGVYSFMCHHSLPSLLAPIKHKSMAKKILSYDYILICSFYIVLAITGIFAFEYVEDLYTLNFLPYHATSESLFSNFLIVIDYFLSLFPVFTLSTSYPLIAITLKNNLQTLFLDMSQYNSYSILIRALFPFLSILLPFCITYFTENLSILVVITGSYAGVGIQYVIPVCLVYYSRVTCSELLGSGIKNQFQSPFQSNIWLLMVLAWSVLSVFLVSINLFR</sequence>
<dbReference type="OrthoDB" id="294541at2759"/>
<comment type="subcellular location">
    <subcellularLocation>
        <location evidence="1">Membrane</location>
        <topology evidence="1">Multi-pass membrane protein</topology>
    </subcellularLocation>
</comment>
<feature type="transmembrane region" description="Helical" evidence="7">
    <location>
        <begin position="86"/>
        <end position="106"/>
    </location>
</feature>
<keyword evidence="2 7" id="KW-0812">Transmembrane</keyword>
<feature type="transmembrane region" description="Helical" evidence="7">
    <location>
        <begin position="252"/>
        <end position="273"/>
    </location>
</feature>
<evidence type="ECO:0000313" key="10">
    <source>
        <dbReference type="Proteomes" id="UP000009192"/>
    </source>
</evidence>
<feature type="transmembrane region" description="Helical" evidence="7">
    <location>
        <begin position="357"/>
        <end position="378"/>
    </location>
</feature>
<feature type="transmembrane region" description="Helical" evidence="7">
    <location>
        <begin position="316"/>
        <end position="336"/>
    </location>
</feature>
<dbReference type="InParanoid" id="A0A0Q9XIK1"/>
<evidence type="ECO:0000259" key="8">
    <source>
        <dbReference type="Pfam" id="PF01490"/>
    </source>
</evidence>
<keyword evidence="10" id="KW-1185">Reference proteome</keyword>
<dbReference type="eggNOG" id="KOG3832">
    <property type="taxonomic scope" value="Eukaryota"/>
</dbReference>
<dbReference type="GO" id="GO:0016020">
    <property type="term" value="C:membrane"/>
    <property type="evidence" value="ECO:0007669"/>
    <property type="project" value="UniProtKB-SubCell"/>
</dbReference>
<protein>
    <submittedName>
        <fullName evidence="9">Uncharacterized protein, isoform B</fullName>
    </submittedName>
</protein>
<feature type="transmembrane region" description="Helical" evidence="7">
    <location>
        <begin position="472"/>
        <end position="496"/>
    </location>
</feature>
<keyword evidence="3 7" id="KW-1133">Transmembrane helix</keyword>
<dbReference type="InterPro" id="IPR013057">
    <property type="entry name" value="AA_transpt_TM"/>
</dbReference>
<evidence type="ECO:0000256" key="5">
    <source>
        <dbReference type="ARBA" id="ARBA00023180"/>
    </source>
</evidence>
<evidence type="ECO:0000256" key="4">
    <source>
        <dbReference type="ARBA" id="ARBA00023136"/>
    </source>
</evidence>
<evidence type="ECO:0000313" key="9">
    <source>
        <dbReference type="EMBL" id="KRG07369.1"/>
    </source>
</evidence>